<dbReference type="STRING" id="69974.MPLDJ20_110008"/>
<evidence type="ECO:0000313" key="3">
    <source>
        <dbReference type="EMBL" id="CDX22359.1"/>
    </source>
</evidence>
<feature type="compositionally biased region" description="Low complexity" evidence="1">
    <location>
        <begin position="138"/>
        <end position="154"/>
    </location>
</feature>
<evidence type="ECO:0000256" key="2">
    <source>
        <dbReference type="SAM" id="SignalP"/>
    </source>
</evidence>
<dbReference type="EMBL" id="CCMZ01000033">
    <property type="protein sequence ID" value="CDX22359.1"/>
    <property type="molecule type" value="Genomic_DNA"/>
</dbReference>
<feature type="signal peptide" evidence="2">
    <location>
        <begin position="1"/>
        <end position="19"/>
    </location>
</feature>
<feature type="compositionally biased region" description="Gly residues" evidence="1">
    <location>
        <begin position="54"/>
        <end position="137"/>
    </location>
</feature>
<keyword evidence="4" id="KW-1185">Reference proteome</keyword>
<accession>A0A090E5Y2</accession>
<evidence type="ECO:0000256" key="1">
    <source>
        <dbReference type="SAM" id="MobiDB-lite"/>
    </source>
</evidence>
<evidence type="ECO:0000313" key="4">
    <source>
        <dbReference type="Proteomes" id="UP000045285"/>
    </source>
</evidence>
<feature type="compositionally biased region" description="Basic and acidic residues" evidence="1">
    <location>
        <begin position="161"/>
        <end position="172"/>
    </location>
</feature>
<reference evidence="4" key="1">
    <citation type="submission" date="2014-08" db="EMBL/GenBank/DDBJ databases">
        <authorList>
            <person name="Moulin L."/>
        </authorList>
    </citation>
    <scope>NUCLEOTIDE SEQUENCE [LARGE SCALE GENOMIC DNA]</scope>
</reference>
<proteinExistence type="predicted"/>
<keyword evidence="2" id="KW-0732">Signal</keyword>
<dbReference type="Proteomes" id="UP000045285">
    <property type="component" value="Unassembled WGS sequence"/>
</dbReference>
<sequence>MRVKRRGCRLVLRALTALALVVAPFSLSLDGPVVTKAYAGKGGGGGGNGGGKGGGNGNGGGNSGNGNGGGNSGNSGSAGGSNSGSAGGSNSGNGGNNGNGNSGGNNGNGNSGGNNGNGNSGGNNGNGNSGGNNGNGNNGSDNGNGNSGKNSSASAASTADVDDHVNALTGDKVEATRTKIQVTHRNGMKEKIENGRFRMEDKYGRTIVDRKATMADLNRLKSL</sequence>
<dbReference type="AlphaFoldDB" id="A0A090E5Y2"/>
<feature type="chain" id="PRO_5001854589" evidence="2">
    <location>
        <begin position="20"/>
        <end position="223"/>
    </location>
</feature>
<name>A0A090E5Y2_MESPL</name>
<gene>
    <name evidence="3" type="ORF">MPL3356_390270</name>
</gene>
<organism evidence="3 4">
    <name type="scientific">Mesorhizobium plurifarium</name>
    <dbReference type="NCBI Taxonomy" id="69974"/>
    <lineage>
        <taxon>Bacteria</taxon>
        <taxon>Pseudomonadati</taxon>
        <taxon>Pseudomonadota</taxon>
        <taxon>Alphaproteobacteria</taxon>
        <taxon>Hyphomicrobiales</taxon>
        <taxon>Phyllobacteriaceae</taxon>
        <taxon>Mesorhizobium</taxon>
    </lineage>
</organism>
<protein>
    <submittedName>
        <fullName evidence="3">Glycine-rich cell wall protein</fullName>
    </submittedName>
</protein>
<feature type="region of interest" description="Disordered" evidence="1">
    <location>
        <begin position="54"/>
        <end position="172"/>
    </location>
</feature>
<dbReference type="PRINTS" id="PR01228">
    <property type="entry name" value="EGGSHELL"/>
</dbReference>